<proteinExistence type="predicted"/>
<protein>
    <submittedName>
        <fullName evidence="1">Uncharacterized protein</fullName>
    </submittedName>
</protein>
<evidence type="ECO:0000313" key="1">
    <source>
        <dbReference type="EMBL" id="GBP31760.1"/>
    </source>
</evidence>
<sequence>MSVCVCARSPWMRVDEKYHSHFGNPALEAVVPLAVPNLNVEEHSPKLVLIRDNDSDRRNGKKVEIIVLADFRVMFYPCKRSGEGGEKPIMGRPCARAHGCVRLARTKQLLNMLLLQCRKPQALTPSSEMQPLRHRDAVGKPNYDDESTQLISAGQRSGNRATSRVQYSPVPKAKIYDARAFMTVNITDLIIQTPDGGSLPTNPK</sequence>
<accession>A0A4C1UZT5</accession>
<reference evidence="1 2" key="1">
    <citation type="journal article" date="2019" name="Commun. Biol.">
        <title>The bagworm genome reveals a unique fibroin gene that provides high tensile strength.</title>
        <authorList>
            <person name="Kono N."/>
            <person name="Nakamura H."/>
            <person name="Ohtoshi R."/>
            <person name="Tomita M."/>
            <person name="Numata K."/>
            <person name="Arakawa K."/>
        </authorList>
    </citation>
    <scope>NUCLEOTIDE SEQUENCE [LARGE SCALE GENOMIC DNA]</scope>
</reference>
<comment type="caution">
    <text evidence="1">The sequence shown here is derived from an EMBL/GenBank/DDBJ whole genome shotgun (WGS) entry which is preliminary data.</text>
</comment>
<evidence type="ECO:0000313" key="2">
    <source>
        <dbReference type="Proteomes" id="UP000299102"/>
    </source>
</evidence>
<organism evidence="1 2">
    <name type="scientific">Eumeta variegata</name>
    <name type="common">Bagworm moth</name>
    <name type="synonym">Eumeta japonica</name>
    <dbReference type="NCBI Taxonomy" id="151549"/>
    <lineage>
        <taxon>Eukaryota</taxon>
        <taxon>Metazoa</taxon>
        <taxon>Ecdysozoa</taxon>
        <taxon>Arthropoda</taxon>
        <taxon>Hexapoda</taxon>
        <taxon>Insecta</taxon>
        <taxon>Pterygota</taxon>
        <taxon>Neoptera</taxon>
        <taxon>Endopterygota</taxon>
        <taxon>Lepidoptera</taxon>
        <taxon>Glossata</taxon>
        <taxon>Ditrysia</taxon>
        <taxon>Tineoidea</taxon>
        <taxon>Psychidae</taxon>
        <taxon>Oiketicinae</taxon>
        <taxon>Eumeta</taxon>
    </lineage>
</organism>
<dbReference type="AlphaFoldDB" id="A0A4C1UZT5"/>
<keyword evidence="2" id="KW-1185">Reference proteome</keyword>
<dbReference type="EMBL" id="BGZK01000250">
    <property type="protein sequence ID" value="GBP31760.1"/>
    <property type="molecule type" value="Genomic_DNA"/>
</dbReference>
<gene>
    <name evidence="1" type="ORF">EVAR_4999_1</name>
</gene>
<name>A0A4C1UZT5_EUMVA</name>
<dbReference type="Proteomes" id="UP000299102">
    <property type="component" value="Unassembled WGS sequence"/>
</dbReference>